<dbReference type="Gene3D" id="3.30.70.120">
    <property type="match status" value="1"/>
</dbReference>
<dbReference type="Proteomes" id="UP000032566">
    <property type="component" value="Unassembled WGS sequence"/>
</dbReference>
<dbReference type="GO" id="GO:0006808">
    <property type="term" value="P:regulation of nitrogen utilization"/>
    <property type="evidence" value="ECO:0007669"/>
    <property type="project" value="InterPro"/>
</dbReference>
<dbReference type="AlphaFoldDB" id="A0A0D7KF51"/>
<accession>A0A0D7KF51</accession>
<dbReference type="InterPro" id="IPR011322">
    <property type="entry name" value="N-reg_PII-like_a/b"/>
</dbReference>
<dbReference type="InterPro" id="IPR002187">
    <property type="entry name" value="N-reg_PII"/>
</dbReference>
<evidence type="ECO:0000313" key="1">
    <source>
        <dbReference type="EMBL" id="KJA11843.1"/>
    </source>
</evidence>
<evidence type="ECO:0008006" key="3">
    <source>
        <dbReference type="Google" id="ProtNLM"/>
    </source>
</evidence>
<organism evidence="1 2">
    <name type="scientific">Acidovorax temperans</name>
    <dbReference type="NCBI Taxonomy" id="80878"/>
    <lineage>
        <taxon>Bacteria</taxon>
        <taxon>Pseudomonadati</taxon>
        <taxon>Pseudomonadota</taxon>
        <taxon>Betaproteobacteria</taxon>
        <taxon>Burkholderiales</taxon>
        <taxon>Comamonadaceae</taxon>
        <taxon>Acidovorax</taxon>
    </lineage>
</organism>
<sequence>MNTGAPLTKVLVIICEEALEPLLSRDIVACGAKGYSVATVRGRGHRGVRDAQWLLSSNVRFEILCTPEEAQSIAEQVRGKYERNFGLVLFCMDASTLDGI</sequence>
<dbReference type="RefSeq" id="WP_044395471.1">
    <property type="nucleotide sequence ID" value="NZ_JXYQ01000008.1"/>
</dbReference>
<gene>
    <name evidence="1" type="ORF">RP29_02335</name>
</gene>
<proteinExistence type="predicted"/>
<protein>
    <recommendedName>
        <fullName evidence="3">Nitrogen regulatory protein P-II</fullName>
    </recommendedName>
</protein>
<dbReference type="STRING" id="80878.RP29_02335"/>
<dbReference type="GO" id="GO:0030234">
    <property type="term" value="F:enzyme regulator activity"/>
    <property type="evidence" value="ECO:0007669"/>
    <property type="project" value="InterPro"/>
</dbReference>
<evidence type="ECO:0000313" key="2">
    <source>
        <dbReference type="Proteomes" id="UP000032566"/>
    </source>
</evidence>
<comment type="caution">
    <text evidence="1">The sequence shown here is derived from an EMBL/GenBank/DDBJ whole genome shotgun (WGS) entry which is preliminary data.</text>
</comment>
<dbReference type="InterPro" id="IPR015867">
    <property type="entry name" value="N-reg_PII/ATP_PRibTrfase_C"/>
</dbReference>
<dbReference type="EMBL" id="JXYQ01000008">
    <property type="protein sequence ID" value="KJA11843.1"/>
    <property type="molecule type" value="Genomic_DNA"/>
</dbReference>
<dbReference type="PATRIC" id="fig|80878.5.peg.3778"/>
<reference evidence="1 2" key="1">
    <citation type="submission" date="2014-12" db="EMBL/GenBank/DDBJ databases">
        <title>Isolation of bacteria from lake water.</title>
        <authorList>
            <person name="Sheng K.-Y."/>
            <person name="Chin P.-S."/>
            <person name="Chan K.-G."/>
            <person name="Tan G.S."/>
        </authorList>
    </citation>
    <scope>NUCLEOTIDE SEQUENCE [LARGE SCALE GENOMIC DNA]</scope>
    <source>
        <strain evidence="1 2">KY4</strain>
    </source>
</reference>
<keyword evidence="2" id="KW-1185">Reference proteome</keyword>
<name>A0A0D7KF51_9BURK</name>
<dbReference type="SUPFAM" id="SSF54913">
    <property type="entry name" value="GlnB-like"/>
    <property type="match status" value="1"/>
</dbReference>
<dbReference type="OrthoDB" id="330665at2"/>
<dbReference type="Pfam" id="PF00543">
    <property type="entry name" value="P-II"/>
    <property type="match status" value="1"/>
</dbReference>